<evidence type="ECO:0000313" key="2">
    <source>
        <dbReference type="Proteomes" id="UP000184147"/>
    </source>
</evidence>
<name>A0A1M5E1R1_9FLAO</name>
<proteinExistence type="predicted"/>
<dbReference type="AlphaFoldDB" id="A0A1M5E1R1"/>
<keyword evidence="2" id="KW-1185">Reference proteome</keyword>
<evidence type="ECO:0000313" key="1">
    <source>
        <dbReference type="EMBL" id="SHF73064.1"/>
    </source>
</evidence>
<protein>
    <submittedName>
        <fullName evidence="1">Uncharacterized protein</fullName>
    </submittedName>
</protein>
<dbReference type="EMBL" id="FQVQ01000017">
    <property type="protein sequence ID" value="SHF73064.1"/>
    <property type="molecule type" value="Genomic_DNA"/>
</dbReference>
<accession>A0A1M5E1R1</accession>
<dbReference type="Proteomes" id="UP000184147">
    <property type="component" value="Unassembled WGS sequence"/>
</dbReference>
<dbReference type="STRING" id="1124188.SAMN05444377_11728"/>
<sequence>MVNDSIEKQKLEEISIVKNQRKYHSLNTLSFECDNKQNIEFVDKDSDENYVKFEELGIIKNSIIVIKKTEYNSEKYIFLETKSCRQLLLEGFPLRIENTEKYIALNNPGTDEAYKIQVLEYKNNFFEVTHTILFPKEILPKRILKVDNKEVFIMDVENRIWKTTLQ</sequence>
<organism evidence="1 2">
    <name type="scientific">Flavobacterium fontis</name>
    <dbReference type="NCBI Taxonomy" id="1124188"/>
    <lineage>
        <taxon>Bacteria</taxon>
        <taxon>Pseudomonadati</taxon>
        <taxon>Bacteroidota</taxon>
        <taxon>Flavobacteriia</taxon>
        <taxon>Flavobacteriales</taxon>
        <taxon>Flavobacteriaceae</taxon>
        <taxon>Flavobacterium</taxon>
    </lineage>
</organism>
<gene>
    <name evidence="1" type="ORF">SAMN05444377_11728</name>
</gene>
<reference evidence="1 2" key="1">
    <citation type="submission" date="2016-11" db="EMBL/GenBank/DDBJ databases">
        <authorList>
            <person name="Jaros S."/>
            <person name="Januszkiewicz K."/>
            <person name="Wedrychowicz H."/>
        </authorList>
    </citation>
    <scope>NUCLEOTIDE SEQUENCE [LARGE SCALE GENOMIC DNA]</scope>
    <source>
        <strain evidence="1 2">DSM 25660</strain>
    </source>
</reference>